<comment type="caution">
    <text evidence="1">The sequence shown here is derived from an EMBL/GenBank/DDBJ whole genome shotgun (WGS) entry which is preliminary data.</text>
</comment>
<name>A0ACC1RI10_9HYPO</name>
<protein>
    <submittedName>
        <fullName evidence="1">Uncharacterized protein</fullName>
    </submittedName>
</protein>
<keyword evidence="2" id="KW-1185">Reference proteome</keyword>
<reference evidence="1" key="1">
    <citation type="submission" date="2022-08" db="EMBL/GenBank/DDBJ databases">
        <title>Genome Sequence of Fusarium decemcellulare.</title>
        <authorList>
            <person name="Buettner E."/>
        </authorList>
    </citation>
    <scope>NUCLEOTIDE SEQUENCE</scope>
    <source>
        <strain evidence="1">Babe19</strain>
    </source>
</reference>
<sequence>MRQLRKAWSRVRVPLRLAEPDRDHAPRAVERMLQRSTGGQVKQWIERWWQLGERLPKRLYMFDKKPGNQPSDNEEETSCEYTLLLSKLGDLVRTADECMSTDGDEEITIDPDARNFDPAERFPQQFSIPVNNHAFALGCSLPDPNGSSQQHPSPSQIPFYWQTFVENVDPLIKIFHIPTMNRLIRSIQGRMRSLSPPEEALMFAIYFAAVGSMAPNEVQELLGQDKVTLVTQYRHATEQALGRAEFMTSADLMTLQAFVLFIGCLRQYVQPRLAWTLTALAIRIAQSMGLQLNPNPQCSPYDLETRRRLWLCLWLLDLKTALDLGTDWLIIDDCTDLPLNINDSDIGPEGTEYLTSRTGMTDMAHVLVKYEIGLLLKRLLRRQSHESHSLSQESMESMVATCKEQVEERYLKHCAEDDALQWLTAANAKLAFATAPLLIYHSVLSSDLRSSISISVRNHLLDASIETIECLHVLETMSTPNRRGWLFGTYYHWHATALILESLHLGPSETDTARRSWNALELAFGLWAVSPGVRRAGGPWSALISLVERAKQSRENNLGDAGSGIVPTASARPQRSVWLPHHVGTTSSNFSDVQGSINSMKHELHSAPDDFSETPNCDTGIVSTADAMSFQATSIRPNWLMPGDNYSASEFTDNLPPSEGSFPTNPANAGLWPTENPQTEGLSWGASQALTETSADNTTEYWAVFNDLVQDLET</sequence>
<evidence type="ECO:0000313" key="2">
    <source>
        <dbReference type="Proteomes" id="UP001148629"/>
    </source>
</evidence>
<dbReference type="EMBL" id="JANRMS010003476">
    <property type="protein sequence ID" value="KAJ3518260.1"/>
    <property type="molecule type" value="Genomic_DNA"/>
</dbReference>
<dbReference type="Proteomes" id="UP001148629">
    <property type="component" value="Unassembled WGS sequence"/>
</dbReference>
<evidence type="ECO:0000313" key="1">
    <source>
        <dbReference type="EMBL" id="KAJ3518260.1"/>
    </source>
</evidence>
<proteinExistence type="predicted"/>
<gene>
    <name evidence="1" type="ORF">NM208_g14581</name>
</gene>
<accession>A0ACC1RI10</accession>
<organism evidence="1 2">
    <name type="scientific">Fusarium decemcellulare</name>
    <dbReference type="NCBI Taxonomy" id="57161"/>
    <lineage>
        <taxon>Eukaryota</taxon>
        <taxon>Fungi</taxon>
        <taxon>Dikarya</taxon>
        <taxon>Ascomycota</taxon>
        <taxon>Pezizomycotina</taxon>
        <taxon>Sordariomycetes</taxon>
        <taxon>Hypocreomycetidae</taxon>
        <taxon>Hypocreales</taxon>
        <taxon>Nectriaceae</taxon>
        <taxon>Fusarium</taxon>
        <taxon>Fusarium decemcellulare species complex</taxon>
    </lineage>
</organism>